<keyword evidence="2" id="KW-1185">Reference proteome</keyword>
<proteinExistence type="predicted"/>
<evidence type="ECO:0000313" key="2">
    <source>
        <dbReference type="Proteomes" id="UP001055811"/>
    </source>
</evidence>
<name>A0ACB9CSL6_CICIN</name>
<dbReference type="Proteomes" id="UP001055811">
    <property type="component" value="Linkage Group LG05"/>
</dbReference>
<evidence type="ECO:0000313" key="1">
    <source>
        <dbReference type="EMBL" id="KAI3737319.1"/>
    </source>
</evidence>
<reference evidence="1 2" key="2">
    <citation type="journal article" date="2022" name="Mol. Ecol. Resour.">
        <title>The genomes of chicory, endive, great burdock and yacon provide insights into Asteraceae paleo-polyploidization history and plant inulin production.</title>
        <authorList>
            <person name="Fan W."/>
            <person name="Wang S."/>
            <person name="Wang H."/>
            <person name="Wang A."/>
            <person name="Jiang F."/>
            <person name="Liu H."/>
            <person name="Zhao H."/>
            <person name="Xu D."/>
            <person name="Zhang Y."/>
        </authorList>
    </citation>
    <scope>NUCLEOTIDE SEQUENCE [LARGE SCALE GENOMIC DNA]</scope>
    <source>
        <strain evidence="2">cv. Punajuju</strain>
        <tissue evidence="1">Leaves</tissue>
    </source>
</reference>
<protein>
    <submittedName>
        <fullName evidence="1">Uncharacterized protein</fullName>
    </submittedName>
</protein>
<comment type="caution">
    <text evidence="1">The sequence shown here is derived from an EMBL/GenBank/DDBJ whole genome shotgun (WGS) entry which is preliminary data.</text>
</comment>
<dbReference type="EMBL" id="CM042013">
    <property type="protein sequence ID" value="KAI3737319.1"/>
    <property type="molecule type" value="Genomic_DNA"/>
</dbReference>
<organism evidence="1 2">
    <name type="scientific">Cichorium intybus</name>
    <name type="common">Chicory</name>
    <dbReference type="NCBI Taxonomy" id="13427"/>
    <lineage>
        <taxon>Eukaryota</taxon>
        <taxon>Viridiplantae</taxon>
        <taxon>Streptophyta</taxon>
        <taxon>Embryophyta</taxon>
        <taxon>Tracheophyta</taxon>
        <taxon>Spermatophyta</taxon>
        <taxon>Magnoliopsida</taxon>
        <taxon>eudicotyledons</taxon>
        <taxon>Gunneridae</taxon>
        <taxon>Pentapetalae</taxon>
        <taxon>asterids</taxon>
        <taxon>campanulids</taxon>
        <taxon>Asterales</taxon>
        <taxon>Asteraceae</taxon>
        <taxon>Cichorioideae</taxon>
        <taxon>Cichorieae</taxon>
        <taxon>Cichoriinae</taxon>
        <taxon>Cichorium</taxon>
    </lineage>
</organism>
<accession>A0ACB9CSL6</accession>
<sequence length="202" mass="21672">MTRFSLHLLHKSPNDNPFVLAIQTRKPSSSHQLHSSCSHNALFLQTDSAHGWAITGIRSVPTASACHHSRKRNNALILPTTTATLDVIRVYRELHRRFWIGKSETVRVQANPTPIWALLMVLVGGGGFPGSGRKFLVLPAAPADGDVSEGATFGPVASTGLAEVTWLGKRVVVVVTELGVGGVASGAMDQGLVLVWFKSSVY</sequence>
<gene>
    <name evidence="1" type="ORF">L2E82_27317</name>
</gene>
<reference evidence="2" key="1">
    <citation type="journal article" date="2022" name="Mol. Ecol. Resour.">
        <title>The genomes of chicory, endive, great burdock and yacon provide insights into Asteraceae palaeo-polyploidization history and plant inulin production.</title>
        <authorList>
            <person name="Fan W."/>
            <person name="Wang S."/>
            <person name="Wang H."/>
            <person name="Wang A."/>
            <person name="Jiang F."/>
            <person name="Liu H."/>
            <person name="Zhao H."/>
            <person name="Xu D."/>
            <person name="Zhang Y."/>
        </authorList>
    </citation>
    <scope>NUCLEOTIDE SEQUENCE [LARGE SCALE GENOMIC DNA]</scope>
    <source>
        <strain evidence="2">cv. Punajuju</strain>
    </source>
</reference>